<evidence type="ECO:0000313" key="4">
    <source>
        <dbReference type="Proteomes" id="UP000694843"/>
    </source>
</evidence>
<comment type="similarity">
    <text evidence="1">Belongs to the universal ribosomal protein uS14 family.</text>
</comment>
<protein>
    <submittedName>
        <fullName evidence="5">28S ribosomal protein S14, mitochondrial</fullName>
    </submittedName>
</protein>
<organism evidence="4 5">
    <name type="scientific">Hyalella azteca</name>
    <name type="common">Amphipod</name>
    <dbReference type="NCBI Taxonomy" id="294128"/>
    <lineage>
        <taxon>Eukaryota</taxon>
        <taxon>Metazoa</taxon>
        <taxon>Ecdysozoa</taxon>
        <taxon>Arthropoda</taxon>
        <taxon>Crustacea</taxon>
        <taxon>Multicrustacea</taxon>
        <taxon>Malacostraca</taxon>
        <taxon>Eumalacostraca</taxon>
        <taxon>Peracarida</taxon>
        <taxon>Amphipoda</taxon>
        <taxon>Senticaudata</taxon>
        <taxon>Talitrida</taxon>
        <taxon>Talitroidea</taxon>
        <taxon>Hyalellidae</taxon>
        <taxon>Hyalella</taxon>
    </lineage>
</organism>
<dbReference type="InterPro" id="IPR001209">
    <property type="entry name" value="Ribosomal_uS14"/>
</dbReference>
<dbReference type="KEGG" id="hazt:108676817"/>
<dbReference type="SUPFAM" id="SSF57716">
    <property type="entry name" value="Glucocorticoid receptor-like (DNA-binding domain)"/>
    <property type="match status" value="1"/>
</dbReference>
<dbReference type="Proteomes" id="UP000694843">
    <property type="component" value="Unplaced"/>
</dbReference>
<evidence type="ECO:0000256" key="3">
    <source>
        <dbReference type="ARBA" id="ARBA00023274"/>
    </source>
</evidence>
<evidence type="ECO:0000313" key="5">
    <source>
        <dbReference type="RefSeq" id="XP_018020445.1"/>
    </source>
</evidence>
<dbReference type="GO" id="GO:0005763">
    <property type="term" value="C:mitochondrial small ribosomal subunit"/>
    <property type="evidence" value="ECO:0007669"/>
    <property type="project" value="TreeGrafter"/>
</dbReference>
<dbReference type="Pfam" id="PF00253">
    <property type="entry name" value="Ribosomal_S14"/>
    <property type="match status" value="1"/>
</dbReference>
<reference evidence="5" key="1">
    <citation type="submission" date="2025-08" db="UniProtKB">
        <authorList>
            <consortium name="RefSeq"/>
        </authorList>
    </citation>
    <scope>IDENTIFICATION</scope>
    <source>
        <tissue evidence="5">Whole organism</tissue>
    </source>
</reference>
<dbReference type="CTD" id="63931"/>
<gene>
    <name evidence="5" type="primary">LOC108676817</name>
</gene>
<sequence length="199" mass="23037">MAVVCSCRSKLLNNFFIIFRFFFSGKLGVKLLLILVVLLLLHLLSTTTTPQATMVVPSLQSYCHILQLTRNTSKCSVIYTSAGSLHSSAALSAFPLKYPNHKMDKDVRIRKTVKENNFHRANVVAMMRVPHLLPREIVEDAKDELKTMPLNHHWTRMHPRCLVTSRPRGLVKDWKLSRIVWRHEADYNKLSGVQWAFWR</sequence>
<dbReference type="PANTHER" id="PTHR19836:SF19">
    <property type="entry name" value="SMALL RIBOSOMAL SUBUNIT PROTEIN US14M"/>
    <property type="match status" value="1"/>
</dbReference>
<evidence type="ECO:0000256" key="1">
    <source>
        <dbReference type="ARBA" id="ARBA00009083"/>
    </source>
</evidence>
<dbReference type="GO" id="GO:0003735">
    <property type="term" value="F:structural constituent of ribosome"/>
    <property type="evidence" value="ECO:0007669"/>
    <property type="project" value="InterPro"/>
</dbReference>
<dbReference type="GeneID" id="108676817"/>
<dbReference type="OrthoDB" id="413436at2759"/>
<dbReference type="AlphaFoldDB" id="A0A8B7P3B5"/>
<accession>A0A8B7P3B5</accession>
<proteinExistence type="inferred from homology"/>
<keyword evidence="3" id="KW-0687">Ribonucleoprotein</keyword>
<keyword evidence="4" id="KW-1185">Reference proteome</keyword>
<evidence type="ECO:0000256" key="2">
    <source>
        <dbReference type="ARBA" id="ARBA00022980"/>
    </source>
</evidence>
<dbReference type="PANTHER" id="PTHR19836">
    <property type="entry name" value="30S RIBOSOMAL PROTEIN S14"/>
    <property type="match status" value="1"/>
</dbReference>
<dbReference type="Gene3D" id="1.10.287.1480">
    <property type="match status" value="1"/>
</dbReference>
<dbReference type="GO" id="GO:0006412">
    <property type="term" value="P:translation"/>
    <property type="evidence" value="ECO:0007669"/>
    <property type="project" value="InterPro"/>
</dbReference>
<keyword evidence="2 5" id="KW-0689">Ribosomal protein</keyword>
<dbReference type="RefSeq" id="XP_018020445.1">
    <property type="nucleotide sequence ID" value="XM_018164956.2"/>
</dbReference>
<name>A0A8B7P3B5_HYAAZ</name>